<dbReference type="InterPro" id="IPR011992">
    <property type="entry name" value="EF-hand-dom_pair"/>
</dbReference>
<keyword evidence="1" id="KW-0106">Calcium</keyword>
<dbReference type="PROSITE" id="PS50222">
    <property type="entry name" value="EF_HAND_2"/>
    <property type="match status" value="2"/>
</dbReference>
<dbReference type="GO" id="GO:0005509">
    <property type="term" value="F:calcium ion binding"/>
    <property type="evidence" value="ECO:0007669"/>
    <property type="project" value="InterPro"/>
</dbReference>
<evidence type="ECO:0000313" key="3">
    <source>
        <dbReference type="Proteomes" id="UP000085678"/>
    </source>
</evidence>
<sequence>MPTDYPLLTGSDHWKRKIHTIFKAVDATGQGYITKEALEITAKRAAHYLDLNDEQTEYYVNLRLDIWRNIINRGSYDDNAKISEAEFLQNHMLMFNDSKNRANLADFLVIEFIAIDADGDGYISPREHAAYFYGLNIPTEYSKPMFDIMDTNKDGLISKEEFTQAQIEFWLSEDEKNIYNEFHGPLVD</sequence>
<feature type="domain" description="EF-hand" evidence="2">
    <location>
        <begin position="145"/>
        <end position="172"/>
    </location>
</feature>
<keyword evidence="3" id="KW-1185">Reference proteome</keyword>
<dbReference type="PROSITE" id="PS00018">
    <property type="entry name" value="EF_HAND_1"/>
    <property type="match status" value="1"/>
</dbReference>
<feature type="domain" description="EF-hand" evidence="2">
    <location>
        <begin position="112"/>
        <end position="138"/>
    </location>
</feature>
<proteinExistence type="predicted"/>
<dbReference type="KEGG" id="lak:106156595"/>
<dbReference type="SUPFAM" id="SSF47473">
    <property type="entry name" value="EF-hand"/>
    <property type="match status" value="1"/>
</dbReference>
<evidence type="ECO:0000259" key="2">
    <source>
        <dbReference type="PROSITE" id="PS50222"/>
    </source>
</evidence>
<dbReference type="InterPro" id="IPR018247">
    <property type="entry name" value="EF_Hand_1_Ca_BS"/>
</dbReference>
<dbReference type="OrthoDB" id="9974725at2759"/>
<dbReference type="CDD" id="cd00051">
    <property type="entry name" value="EFh"/>
    <property type="match status" value="1"/>
</dbReference>
<gene>
    <name evidence="4" type="primary">LOC106156595</name>
</gene>
<dbReference type="Proteomes" id="UP000085678">
    <property type="component" value="Unplaced"/>
</dbReference>
<dbReference type="Pfam" id="PF13499">
    <property type="entry name" value="EF-hand_7"/>
    <property type="match status" value="1"/>
</dbReference>
<reference evidence="4" key="1">
    <citation type="submission" date="2025-08" db="UniProtKB">
        <authorList>
            <consortium name="RefSeq"/>
        </authorList>
    </citation>
    <scope>IDENTIFICATION</scope>
    <source>
        <tissue evidence="4">Gonads</tissue>
    </source>
</reference>
<dbReference type="STRING" id="7574.A0A1S3HPA3"/>
<dbReference type="AlphaFoldDB" id="A0A1S3HPA3"/>
<dbReference type="InterPro" id="IPR002048">
    <property type="entry name" value="EF_hand_dom"/>
</dbReference>
<name>A0A1S3HPA3_LINAN</name>
<dbReference type="InParanoid" id="A0A1S3HPA3"/>
<dbReference type="GeneID" id="106156595"/>
<dbReference type="RefSeq" id="XP_013387371.1">
    <property type="nucleotide sequence ID" value="XM_013531917.1"/>
</dbReference>
<accession>A0A1S3HPA3</accession>
<evidence type="ECO:0000256" key="1">
    <source>
        <dbReference type="ARBA" id="ARBA00022837"/>
    </source>
</evidence>
<dbReference type="Gene3D" id="1.10.238.10">
    <property type="entry name" value="EF-hand"/>
    <property type="match status" value="1"/>
</dbReference>
<protein>
    <submittedName>
        <fullName evidence="4">Sarcoplasmic calcium-binding protein-like</fullName>
    </submittedName>
</protein>
<organism evidence="3 4">
    <name type="scientific">Lingula anatina</name>
    <name type="common">Brachiopod</name>
    <name type="synonym">Lingula unguis</name>
    <dbReference type="NCBI Taxonomy" id="7574"/>
    <lineage>
        <taxon>Eukaryota</taxon>
        <taxon>Metazoa</taxon>
        <taxon>Spiralia</taxon>
        <taxon>Lophotrochozoa</taxon>
        <taxon>Brachiopoda</taxon>
        <taxon>Linguliformea</taxon>
        <taxon>Lingulata</taxon>
        <taxon>Lingulida</taxon>
        <taxon>Linguloidea</taxon>
        <taxon>Lingulidae</taxon>
        <taxon>Lingula</taxon>
    </lineage>
</organism>
<evidence type="ECO:0000313" key="4">
    <source>
        <dbReference type="RefSeq" id="XP_013387371.1"/>
    </source>
</evidence>